<dbReference type="PROSITE" id="PS00653">
    <property type="entry name" value="GLYCOSYL_HYDROL_F1_2"/>
    <property type="match status" value="1"/>
</dbReference>
<evidence type="ECO:0000256" key="4">
    <source>
        <dbReference type="ARBA" id="ARBA00022801"/>
    </source>
</evidence>
<evidence type="ECO:0000256" key="9">
    <source>
        <dbReference type="RuleBase" id="RU361175"/>
    </source>
</evidence>
<dbReference type="InterPro" id="IPR017853">
    <property type="entry name" value="GH"/>
</dbReference>
<dbReference type="SUPFAM" id="SSF51445">
    <property type="entry name" value="(Trans)glycosidases"/>
    <property type="match status" value="1"/>
</dbReference>
<evidence type="ECO:0000256" key="8">
    <source>
        <dbReference type="ARBA" id="ARBA00023326"/>
    </source>
</evidence>
<dbReference type="EC" id="3.2.1.21" evidence="3 9"/>
<keyword evidence="11" id="KW-1185">Reference proteome</keyword>
<dbReference type="PANTHER" id="PTHR10353">
    <property type="entry name" value="GLYCOSYL HYDROLASE"/>
    <property type="match status" value="1"/>
</dbReference>
<dbReference type="InterPro" id="IPR001360">
    <property type="entry name" value="Glyco_hydro_1"/>
</dbReference>
<reference evidence="10" key="1">
    <citation type="submission" date="2022-10" db="EMBL/GenBank/DDBJ databases">
        <title>The WGS of Solirubrobacter sp. CPCC 204708.</title>
        <authorList>
            <person name="Jiang Z."/>
        </authorList>
    </citation>
    <scope>NUCLEOTIDE SEQUENCE</scope>
    <source>
        <strain evidence="10">CPCC 204708</strain>
    </source>
</reference>
<keyword evidence="7 9" id="KW-0326">Glycosidase</keyword>
<name>A0ABT4RJ85_9ACTN</name>
<keyword evidence="4 9" id="KW-0378">Hydrolase</keyword>
<dbReference type="Proteomes" id="UP001147700">
    <property type="component" value="Unassembled WGS sequence"/>
</dbReference>
<evidence type="ECO:0000256" key="6">
    <source>
        <dbReference type="ARBA" id="ARBA00023277"/>
    </source>
</evidence>
<dbReference type="EMBL" id="JAPCID010000017">
    <property type="protein sequence ID" value="MDA0138572.1"/>
    <property type="molecule type" value="Genomic_DNA"/>
</dbReference>
<dbReference type="InterPro" id="IPR017736">
    <property type="entry name" value="Glyco_hydro_1_beta-glucosidase"/>
</dbReference>
<comment type="similarity">
    <text evidence="2 9">Belongs to the glycosyl hydrolase 1 family.</text>
</comment>
<dbReference type="PRINTS" id="PR00131">
    <property type="entry name" value="GLHYDRLASE1"/>
</dbReference>
<dbReference type="InterPro" id="IPR033132">
    <property type="entry name" value="GH_1_N_CS"/>
</dbReference>
<protein>
    <recommendedName>
        <fullName evidence="3 9">Beta-glucosidase</fullName>
        <ecNumber evidence="3 9">3.2.1.21</ecNumber>
    </recommendedName>
</protein>
<dbReference type="RefSeq" id="WP_202955254.1">
    <property type="nucleotide sequence ID" value="NZ_JAPCID010000017.1"/>
</dbReference>
<evidence type="ECO:0000256" key="2">
    <source>
        <dbReference type="ARBA" id="ARBA00010838"/>
    </source>
</evidence>
<dbReference type="Gene3D" id="3.20.20.80">
    <property type="entry name" value="Glycosidases"/>
    <property type="match status" value="1"/>
</dbReference>
<proteinExistence type="inferred from homology"/>
<evidence type="ECO:0000313" key="10">
    <source>
        <dbReference type="EMBL" id="MDA0138572.1"/>
    </source>
</evidence>
<evidence type="ECO:0000256" key="3">
    <source>
        <dbReference type="ARBA" id="ARBA00012744"/>
    </source>
</evidence>
<keyword evidence="8" id="KW-0624">Polysaccharide degradation</keyword>
<dbReference type="NCBIfam" id="TIGR03356">
    <property type="entry name" value="BGL"/>
    <property type="match status" value="1"/>
</dbReference>
<evidence type="ECO:0000256" key="7">
    <source>
        <dbReference type="ARBA" id="ARBA00023295"/>
    </source>
</evidence>
<keyword evidence="5" id="KW-0136">Cellulose degradation</keyword>
<comment type="catalytic activity">
    <reaction evidence="1 9">
        <text>Hydrolysis of terminal, non-reducing beta-D-glucosyl residues with release of beta-D-glucose.</text>
        <dbReference type="EC" id="3.2.1.21"/>
    </reaction>
</comment>
<sequence length="452" mass="50171">MTATAPQPWLAAADGLPAGFRFGAATASYQVEGAAREDGRGESIWDRFSHLPGNVVNGDTGDVACDHYHRWTDDLDLMVSLGLESYRFSIAWPRVQPDGRGPLNARGVAWYRRLVEGLLERGIEPVATLYHWDLPQARQEAGGWAVRDTALRFAEYADSMASVLGDVVEGWITHNEPWVVAFLGHAHGRKAPGIRDWPTALAVSHNLLLSHGLAVDALRARVPDTPVGITLNLNPMRGEPEAAALMDAHQNRWFLDPVLRGTYPAEMIEAYERVFGALPVNPEDLDVISRPIDFLGVNYYNPTYVRASSEAPLGASTYAPRGALTAMGWPVDASGLHELLVRLRADYGDLEIWITENGAAFDDEKLVDGVVEDPSRVAYLSSHLEALRRAAREGVNVKRYHAWSLLDNFEWEHGYDKRFGIVRVDYETQERILKRSALWYRDHIAATRGGGA</sequence>
<evidence type="ECO:0000256" key="5">
    <source>
        <dbReference type="ARBA" id="ARBA00023001"/>
    </source>
</evidence>
<evidence type="ECO:0000256" key="1">
    <source>
        <dbReference type="ARBA" id="ARBA00000448"/>
    </source>
</evidence>
<accession>A0ABT4RJ85</accession>
<organism evidence="10 11">
    <name type="scientific">Solirubrobacter deserti</name>
    <dbReference type="NCBI Taxonomy" id="2282478"/>
    <lineage>
        <taxon>Bacteria</taxon>
        <taxon>Bacillati</taxon>
        <taxon>Actinomycetota</taxon>
        <taxon>Thermoleophilia</taxon>
        <taxon>Solirubrobacterales</taxon>
        <taxon>Solirubrobacteraceae</taxon>
        <taxon>Solirubrobacter</taxon>
    </lineage>
</organism>
<evidence type="ECO:0000313" key="11">
    <source>
        <dbReference type="Proteomes" id="UP001147700"/>
    </source>
</evidence>
<dbReference type="PANTHER" id="PTHR10353:SF36">
    <property type="entry name" value="LP05116P"/>
    <property type="match status" value="1"/>
</dbReference>
<dbReference type="GO" id="GO:0008422">
    <property type="term" value="F:beta-glucosidase activity"/>
    <property type="evidence" value="ECO:0007669"/>
    <property type="project" value="UniProtKB-EC"/>
</dbReference>
<dbReference type="Pfam" id="PF00232">
    <property type="entry name" value="Glyco_hydro_1"/>
    <property type="match status" value="1"/>
</dbReference>
<comment type="caution">
    <text evidence="10">The sequence shown here is derived from an EMBL/GenBank/DDBJ whole genome shotgun (WGS) entry which is preliminary data.</text>
</comment>
<keyword evidence="6" id="KW-0119">Carbohydrate metabolism</keyword>
<gene>
    <name evidence="10" type="ORF">OJ962_13800</name>
</gene>